<dbReference type="SMART" id="SM00360">
    <property type="entry name" value="RRM"/>
    <property type="match status" value="3"/>
</dbReference>
<dbReference type="InterPro" id="IPR034426">
    <property type="entry name" value="GRSF1_RRM3"/>
</dbReference>
<keyword evidence="1" id="KW-0677">Repeat</keyword>
<keyword evidence="2 3" id="KW-0694">RNA-binding</keyword>
<evidence type="ECO:0000256" key="1">
    <source>
        <dbReference type="ARBA" id="ARBA00022737"/>
    </source>
</evidence>
<reference evidence="5" key="3">
    <citation type="submission" date="2025-09" db="UniProtKB">
        <authorList>
            <consortium name="Ensembl"/>
        </authorList>
    </citation>
    <scope>IDENTIFICATION</scope>
    <source>
        <strain evidence="5">breed Abyssinian</strain>
    </source>
</reference>
<protein>
    <submittedName>
        <fullName evidence="5">G-rich RNA sequence binding factor 1</fullName>
    </submittedName>
</protein>
<dbReference type="SUPFAM" id="SSF54928">
    <property type="entry name" value="RNA-binding domain, RBD"/>
    <property type="match status" value="2"/>
</dbReference>
<reference evidence="5 6" key="1">
    <citation type="submission" date="2021-02" db="EMBL/GenBank/DDBJ databases">
        <title>Safari Cat Assemblies.</title>
        <authorList>
            <person name="Bredemeyer K.R."/>
            <person name="Murphy W.J."/>
        </authorList>
    </citation>
    <scope>NUCLEOTIDE SEQUENCE [LARGE SCALE GENOMIC DNA]</scope>
</reference>
<dbReference type="InterPro" id="IPR050666">
    <property type="entry name" value="ESRP"/>
</dbReference>
<keyword evidence="6" id="KW-1185">Reference proteome</keyword>
<evidence type="ECO:0000256" key="2">
    <source>
        <dbReference type="ARBA" id="ARBA00022884"/>
    </source>
</evidence>
<dbReference type="InterPro" id="IPR012677">
    <property type="entry name" value="Nucleotide-bd_a/b_plait_sf"/>
</dbReference>
<evidence type="ECO:0000256" key="3">
    <source>
        <dbReference type="PROSITE-ProRule" id="PRU00176"/>
    </source>
</evidence>
<accession>A0ABI7X7D6</accession>
<dbReference type="Pfam" id="PF00076">
    <property type="entry name" value="RRM_1"/>
    <property type="match status" value="1"/>
</dbReference>
<dbReference type="InterPro" id="IPR034424">
    <property type="entry name" value="GRSF-1_RRM2"/>
</dbReference>
<sequence>MLRPCFPPAHGRFCEAVDAPTPHPCRSPPAGGEVGRLDPRRVGSFRAVRALGLGGPGVPRSLLMGRFTHRVTWAGFVGKEPRRLGAPLSLVSLGKGGLPQFTEGHLCTSPPLAEGPLGPWVAADGRTESKTTYLEDLPPLPEYELASSKLGEEVDDVYLIRAQGLPWSCTIEDVVNFFSDCRIRNGENGIHFLLNRDGKRRGDALIEMESEQDVQKALEKHRMYMGQRYVEVYEINNEDVDALMKSLQVKSSPAVNDGVVRLRGLPYSCNEKDIVDFFAGLNIVDITFVMDYRGRRKTGEAYVQFEEPEMANQALLKHREEIGNRYIEIFPSRRNEVRTHVGSHKGKKMTSPTAKYITEPEMVFEEHEVNEDIRPMTAFESEKEIELPKEMSEKLPEAVDFGTPSSLHFVHMRGLPFQANAQDIINFFAPLKPVRITMEYSSNGKATGEADVHFDTHEDAVAAMLKDRSHVHHRYIELFLNSCPKGK</sequence>
<feature type="domain" description="RRM" evidence="4">
    <location>
        <begin position="408"/>
        <end position="487"/>
    </location>
</feature>
<gene>
    <name evidence="5" type="primary">GRSF1</name>
</gene>
<dbReference type="Proteomes" id="UP000823872">
    <property type="component" value="Chromosome B1"/>
</dbReference>
<dbReference type="Gene3D" id="3.30.70.330">
    <property type="match status" value="3"/>
</dbReference>
<dbReference type="InterPro" id="IPR035979">
    <property type="entry name" value="RBD_domain_sf"/>
</dbReference>
<feature type="domain" description="RRM" evidence="4">
    <location>
        <begin position="258"/>
        <end position="334"/>
    </location>
</feature>
<dbReference type="InterPro" id="IPR034425">
    <property type="entry name" value="GRSF1_RRM1"/>
</dbReference>
<dbReference type="CDD" id="cd12733">
    <property type="entry name" value="RRM3_GRSF1"/>
    <property type="match status" value="1"/>
</dbReference>
<dbReference type="GeneTree" id="ENSGT00940000158529"/>
<dbReference type="CDD" id="cd12505">
    <property type="entry name" value="RRM2_GRSF1"/>
    <property type="match status" value="1"/>
</dbReference>
<proteinExistence type="predicted"/>
<evidence type="ECO:0000313" key="6">
    <source>
        <dbReference type="Proteomes" id="UP000823872"/>
    </source>
</evidence>
<reference evidence="5" key="2">
    <citation type="submission" date="2025-08" db="UniProtKB">
        <authorList>
            <consortium name="Ensembl"/>
        </authorList>
    </citation>
    <scope>IDENTIFICATION</scope>
    <source>
        <strain evidence="5">breed Abyssinian</strain>
    </source>
</reference>
<dbReference type="InterPro" id="IPR000504">
    <property type="entry name" value="RRM_dom"/>
</dbReference>
<organism evidence="5 6">
    <name type="scientific">Felis catus</name>
    <name type="common">Cat</name>
    <name type="synonym">Felis silvestris catus</name>
    <dbReference type="NCBI Taxonomy" id="9685"/>
    <lineage>
        <taxon>Eukaryota</taxon>
        <taxon>Metazoa</taxon>
        <taxon>Chordata</taxon>
        <taxon>Craniata</taxon>
        <taxon>Vertebrata</taxon>
        <taxon>Euteleostomi</taxon>
        <taxon>Mammalia</taxon>
        <taxon>Eutheria</taxon>
        <taxon>Laurasiatheria</taxon>
        <taxon>Carnivora</taxon>
        <taxon>Feliformia</taxon>
        <taxon>Felidae</taxon>
        <taxon>Felinae</taxon>
        <taxon>Felis</taxon>
    </lineage>
</organism>
<name>A0ABI7X7D6_FELCA</name>
<evidence type="ECO:0000259" key="4">
    <source>
        <dbReference type="PROSITE" id="PS50102"/>
    </source>
</evidence>
<dbReference type="PANTHER" id="PTHR13976">
    <property type="entry name" value="HETEROGENEOUS NUCLEAR RIBONUCLEOPROTEIN-RELATED"/>
    <property type="match status" value="1"/>
</dbReference>
<evidence type="ECO:0000313" key="5">
    <source>
        <dbReference type="Ensembl" id="ENSFCTP00005018435.1"/>
    </source>
</evidence>
<dbReference type="Ensembl" id="ENSFCTT00005028310.1">
    <property type="protein sequence ID" value="ENSFCTP00005018435.1"/>
    <property type="gene ID" value="ENSFCTG00005010126.1"/>
</dbReference>
<dbReference type="CDD" id="cd12730">
    <property type="entry name" value="RRM1_GRSF1"/>
    <property type="match status" value="1"/>
</dbReference>
<feature type="domain" description="RRM" evidence="4">
    <location>
        <begin position="158"/>
        <end position="254"/>
    </location>
</feature>
<dbReference type="PROSITE" id="PS50102">
    <property type="entry name" value="RRM"/>
    <property type="match status" value="3"/>
</dbReference>